<feature type="region of interest" description="Disordered" evidence="1">
    <location>
        <begin position="125"/>
        <end position="156"/>
    </location>
</feature>
<feature type="region of interest" description="Disordered" evidence="1">
    <location>
        <begin position="45"/>
        <end position="110"/>
    </location>
</feature>
<dbReference type="InParanoid" id="E4V0P3"/>
<name>E4V0P3_ARTGP</name>
<dbReference type="AlphaFoldDB" id="E4V0P3"/>
<proteinExistence type="predicted"/>
<dbReference type="RefSeq" id="XP_003171634.1">
    <property type="nucleotide sequence ID" value="XM_003171586.1"/>
</dbReference>
<accession>E4V0P3</accession>
<evidence type="ECO:0000256" key="1">
    <source>
        <dbReference type="SAM" id="MobiDB-lite"/>
    </source>
</evidence>
<dbReference type="HOGENOM" id="CLU_1686122_0_0_1"/>
<organism evidence="3">
    <name type="scientific">Arthroderma gypseum (strain ATCC MYA-4604 / CBS 118893)</name>
    <name type="common">Microsporum gypseum</name>
    <dbReference type="NCBI Taxonomy" id="535722"/>
    <lineage>
        <taxon>Eukaryota</taxon>
        <taxon>Fungi</taxon>
        <taxon>Dikarya</taxon>
        <taxon>Ascomycota</taxon>
        <taxon>Pezizomycotina</taxon>
        <taxon>Eurotiomycetes</taxon>
        <taxon>Eurotiomycetidae</taxon>
        <taxon>Onygenales</taxon>
        <taxon>Arthrodermataceae</taxon>
        <taxon>Nannizzia</taxon>
    </lineage>
</organism>
<evidence type="ECO:0000313" key="2">
    <source>
        <dbReference type="EMBL" id="EFR03180.1"/>
    </source>
</evidence>
<feature type="compositionally biased region" description="Basic and acidic residues" evidence="1">
    <location>
        <begin position="52"/>
        <end position="80"/>
    </location>
</feature>
<sequence length="156" mass="16638">MAPGSCVYTAAQDRGRRSFCLFGCFLEGKGKKELDSNAAKLEGVPELSCPRSKRDTADSEKVQINERRGQVNVESGKKGEDEDDEEENLIIDRKTASKRGGQLLGAPTDSQEGALCCCEEVSLAGAGSGGQRADIKCTSGPGTQKQQQQQAGRRSP</sequence>
<dbReference type="VEuPathDB" id="FungiDB:MGYG_06176"/>
<evidence type="ECO:0000313" key="3">
    <source>
        <dbReference type="Proteomes" id="UP000002669"/>
    </source>
</evidence>
<dbReference type="EMBL" id="DS989826">
    <property type="protein sequence ID" value="EFR03180.1"/>
    <property type="molecule type" value="Genomic_DNA"/>
</dbReference>
<dbReference type="GeneID" id="10026887"/>
<protein>
    <submittedName>
        <fullName evidence="2">Uncharacterized protein</fullName>
    </submittedName>
</protein>
<keyword evidence="3" id="KW-1185">Reference proteome</keyword>
<dbReference type="Proteomes" id="UP000002669">
    <property type="component" value="Unassembled WGS sequence"/>
</dbReference>
<gene>
    <name evidence="2" type="ORF">MGYG_06176</name>
</gene>
<reference evidence="3" key="1">
    <citation type="journal article" date="2012" name="MBio">
        <title>Comparative genome analysis of Trichophyton rubrum and related dermatophytes reveals candidate genes involved in infection.</title>
        <authorList>
            <person name="Martinez D.A."/>
            <person name="Oliver B.G."/>
            <person name="Graeser Y."/>
            <person name="Goldberg J.M."/>
            <person name="Li W."/>
            <person name="Martinez-Rossi N.M."/>
            <person name="Monod M."/>
            <person name="Shelest E."/>
            <person name="Barton R.C."/>
            <person name="Birch E."/>
            <person name="Brakhage A.A."/>
            <person name="Chen Z."/>
            <person name="Gurr S.J."/>
            <person name="Heiman D."/>
            <person name="Heitman J."/>
            <person name="Kosti I."/>
            <person name="Rossi A."/>
            <person name="Saif S."/>
            <person name="Samalova M."/>
            <person name="Saunders C.W."/>
            <person name="Shea T."/>
            <person name="Summerbell R.C."/>
            <person name="Xu J."/>
            <person name="Young S."/>
            <person name="Zeng Q."/>
            <person name="Birren B.W."/>
            <person name="Cuomo C.A."/>
            <person name="White T.C."/>
        </authorList>
    </citation>
    <scope>NUCLEOTIDE SEQUENCE [LARGE SCALE GENOMIC DNA]</scope>
    <source>
        <strain evidence="3">ATCC MYA-4604 / CBS 118893</strain>
    </source>
</reference>